<dbReference type="GO" id="GO:0016705">
    <property type="term" value="F:oxidoreductase activity, acting on paired donors, with incorporation or reduction of molecular oxygen"/>
    <property type="evidence" value="ECO:0007669"/>
    <property type="project" value="InterPro"/>
</dbReference>
<dbReference type="GO" id="GO:0005789">
    <property type="term" value="C:endoplasmic reticulum membrane"/>
    <property type="evidence" value="ECO:0007669"/>
    <property type="project" value="UniProtKB-SubCell"/>
</dbReference>
<gene>
    <name evidence="13" type="ORF">g.14508</name>
</gene>
<organism evidence="13">
    <name type="scientific">Clastoptera arizonana</name>
    <name type="common">Arizona spittle bug</name>
    <dbReference type="NCBI Taxonomy" id="38151"/>
    <lineage>
        <taxon>Eukaryota</taxon>
        <taxon>Metazoa</taxon>
        <taxon>Ecdysozoa</taxon>
        <taxon>Arthropoda</taxon>
        <taxon>Hexapoda</taxon>
        <taxon>Insecta</taxon>
        <taxon>Pterygota</taxon>
        <taxon>Neoptera</taxon>
        <taxon>Paraneoptera</taxon>
        <taxon>Hemiptera</taxon>
        <taxon>Auchenorrhyncha</taxon>
        <taxon>Cercopoidea</taxon>
        <taxon>Clastopteridae</taxon>
        <taxon>Clastoptera</taxon>
    </lineage>
</organism>
<evidence type="ECO:0000256" key="1">
    <source>
        <dbReference type="ARBA" id="ARBA00001971"/>
    </source>
</evidence>
<keyword evidence="6" id="KW-0479">Metal-binding</keyword>
<evidence type="ECO:0000256" key="10">
    <source>
        <dbReference type="ARBA" id="ARBA00023004"/>
    </source>
</evidence>
<sequence>MNYLVLAVLVIVGLILSCIYLWPKWLKRCRIINKLELVPGPTALPLIGDTLTFVMKKEDLIPKVTTMINLYGPIVKGWSVVINGCLISKAEYIEKLLLSTEEIQKGSSYKFLEDWLGLGLLTSTGTKWFSHRKMLTPCFHFSILETFMDTFNKKCEIFLNKLKKIPPGSEYNIYEPISLLSLDTICDAVMGIDMKTQEETNNPLLSKYTSAIYLYVNLYTLYNYYLLL</sequence>
<dbReference type="Gene3D" id="1.10.630.10">
    <property type="entry name" value="Cytochrome P450"/>
    <property type="match status" value="1"/>
</dbReference>
<keyword evidence="8" id="KW-0492">Microsome</keyword>
<dbReference type="InterPro" id="IPR036396">
    <property type="entry name" value="Cyt_P450_sf"/>
</dbReference>
<dbReference type="GO" id="GO:0005506">
    <property type="term" value="F:iron ion binding"/>
    <property type="evidence" value="ECO:0007669"/>
    <property type="project" value="InterPro"/>
</dbReference>
<keyword evidence="5" id="KW-0349">Heme</keyword>
<evidence type="ECO:0000256" key="6">
    <source>
        <dbReference type="ARBA" id="ARBA00022723"/>
    </source>
</evidence>
<dbReference type="PANTHER" id="PTHR24291:SF189">
    <property type="entry name" value="CYTOCHROME P450 4C3-RELATED"/>
    <property type="match status" value="1"/>
</dbReference>
<evidence type="ECO:0000256" key="11">
    <source>
        <dbReference type="ARBA" id="ARBA00023033"/>
    </source>
</evidence>
<keyword evidence="11" id="KW-0503">Monooxygenase</keyword>
<comment type="cofactor">
    <cofactor evidence="1">
        <name>heme</name>
        <dbReference type="ChEBI" id="CHEBI:30413"/>
    </cofactor>
</comment>
<keyword evidence="7" id="KW-0256">Endoplasmic reticulum</keyword>
<proteinExistence type="inferred from homology"/>
<dbReference type="AlphaFoldDB" id="A0A1B6DCU5"/>
<dbReference type="SUPFAM" id="SSF48264">
    <property type="entry name" value="Cytochrome P450"/>
    <property type="match status" value="1"/>
</dbReference>
<evidence type="ECO:0000256" key="8">
    <source>
        <dbReference type="ARBA" id="ARBA00022848"/>
    </source>
</evidence>
<dbReference type="GO" id="GO:0004497">
    <property type="term" value="F:monooxygenase activity"/>
    <property type="evidence" value="ECO:0007669"/>
    <property type="project" value="UniProtKB-KW"/>
</dbReference>
<evidence type="ECO:0000256" key="9">
    <source>
        <dbReference type="ARBA" id="ARBA00023002"/>
    </source>
</evidence>
<comment type="subcellular location">
    <subcellularLocation>
        <location evidence="3">Endoplasmic reticulum membrane</location>
        <topology evidence="3">Peripheral membrane protein</topology>
    </subcellularLocation>
    <subcellularLocation>
        <location evidence="2">Microsome membrane</location>
        <topology evidence="2">Peripheral membrane protein</topology>
    </subcellularLocation>
</comment>
<protein>
    <recommendedName>
        <fullName evidence="14">Cytochrome P450</fullName>
    </recommendedName>
</protein>
<dbReference type="PANTHER" id="PTHR24291">
    <property type="entry name" value="CYTOCHROME P450 FAMILY 4"/>
    <property type="match status" value="1"/>
</dbReference>
<evidence type="ECO:0000256" key="12">
    <source>
        <dbReference type="ARBA" id="ARBA00023136"/>
    </source>
</evidence>
<name>A0A1B6DCU5_9HEMI</name>
<comment type="similarity">
    <text evidence="4">Belongs to the cytochrome P450 family.</text>
</comment>
<evidence type="ECO:0000256" key="5">
    <source>
        <dbReference type="ARBA" id="ARBA00022617"/>
    </source>
</evidence>
<dbReference type="InterPro" id="IPR050196">
    <property type="entry name" value="Cytochrome_P450_Monoox"/>
</dbReference>
<keyword evidence="12" id="KW-0472">Membrane</keyword>
<evidence type="ECO:0000256" key="7">
    <source>
        <dbReference type="ARBA" id="ARBA00022824"/>
    </source>
</evidence>
<keyword evidence="9" id="KW-0560">Oxidoreductase</keyword>
<dbReference type="GO" id="GO:0020037">
    <property type="term" value="F:heme binding"/>
    <property type="evidence" value="ECO:0007669"/>
    <property type="project" value="InterPro"/>
</dbReference>
<evidence type="ECO:0000256" key="2">
    <source>
        <dbReference type="ARBA" id="ARBA00004174"/>
    </source>
</evidence>
<evidence type="ECO:0000313" key="13">
    <source>
        <dbReference type="EMBL" id="JAS23460.1"/>
    </source>
</evidence>
<reference evidence="13" key="1">
    <citation type="submission" date="2015-12" db="EMBL/GenBank/DDBJ databases">
        <title>De novo transcriptome assembly of four potential Pierce s Disease insect vectors from Arizona vineyards.</title>
        <authorList>
            <person name="Tassone E.E."/>
        </authorList>
    </citation>
    <scope>NUCLEOTIDE SEQUENCE</scope>
</reference>
<accession>A0A1B6DCU5</accession>
<dbReference type="InterPro" id="IPR001128">
    <property type="entry name" value="Cyt_P450"/>
</dbReference>
<evidence type="ECO:0000256" key="4">
    <source>
        <dbReference type="ARBA" id="ARBA00010617"/>
    </source>
</evidence>
<dbReference type="Pfam" id="PF00067">
    <property type="entry name" value="p450"/>
    <property type="match status" value="1"/>
</dbReference>
<keyword evidence="10" id="KW-0408">Iron</keyword>
<evidence type="ECO:0000256" key="3">
    <source>
        <dbReference type="ARBA" id="ARBA00004406"/>
    </source>
</evidence>
<dbReference type="EMBL" id="GEDC01013838">
    <property type="protein sequence ID" value="JAS23460.1"/>
    <property type="molecule type" value="Transcribed_RNA"/>
</dbReference>
<evidence type="ECO:0008006" key="14">
    <source>
        <dbReference type="Google" id="ProtNLM"/>
    </source>
</evidence>